<evidence type="ECO:0000256" key="7">
    <source>
        <dbReference type="SAM" id="MobiDB-lite"/>
    </source>
</evidence>
<feature type="region of interest" description="Disordered" evidence="7">
    <location>
        <begin position="97"/>
        <end position="120"/>
    </location>
</feature>
<dbReference type="Pfam" id="PF10501">
    <property type="entry name" value="Ribosomal_L50"/>
    <property type="match status" value="1"/>
</dbReference>
<comment type="similarity">
    <text evidence="2">Belongs to the mitochondrion-specific ribosomal protein mL50 family.</text>
</comment>
<feature type="compositionally biased region" description="Basic and acidic residues" evidence="7">
    <location>
        <begin position="71"/>
        <end position="85"/>
    </location>
</feature>
<organism evidence="8 9">
    <name type="scientific">Ophiocordyceps camponoti-floridani</name>
    <dbReference type="NCBI Taxonomy" id="2030778"/>
    <lineage>
        <taxon>Eukaryota</taxon>
        <taxon>Fungi</taxon>
        <taxon>Dikarya</taxon>
        <taxon>Ascomycota</taxon>
        <taxon>Pezizomycotina</taxon>
        <taxon>Sordariomycetes</taxon>
        <taxon>Hypocreomycetidae</taxon>
        <taxon>Hypocreales</taxon>
        <taxon>Ophiocordycipitaceae</taxon>
        <taxon>Ophiocordyceps</taxon>
    </lineage>
</organism>
<evidence type="ECO:0000256" key="3">
    <source>
        <dbReference type="ARBA" id="ARBA00022980"/>
    </source>
</evidence>
<feature type="region of interest" description="Disordered" evidence="7">
    <location>
        <begin position="18"/>
        <end position="85"/>
    </location>
</feature>
<proteinExistence type="inferred from homology"/>
<dbReference type="EMBL" id="JAACLJ010000001">
    <property type="protein sequence ID" value="KAF4595493.1"/>
    <property type="molecule type" value="Genomic_DNA"/>
</dbReference>
<dbReference type="AlphaFoldDB" id="A0A8H4QDP9"/>
<evidence type="ECO:0000256" key="1">
    <source>
        <dbReference type="ARBA" id="ARBA00004173"/>
    </source>
</evidence>
<dbReference type="Proteomes" id="UP000562929">
    <property type="component" value="Unassembled WGS sequence"/>
</dbReference>
<feature type="compositionally biased region" description="Basic and acidic residues" evidence="7">
    <location>
        <begin position="99"/>
        <end position="120"/>
    </location>
</feature>
<keyword evidence="9" id="KW-1185">Reference proteome</keyword>
<sequence>MPRLPGARSLKLLSLAASTPRPATATCTLTTTSSTRGETTSWVRKKLWRNEPPGPEDPYTQRSEAPVPALEGKETKKPAPVRDKTPWPIKRSRLVVPPRRTEAATEAQVKEKDPNYAPAEDGKDLELIATLDNWWHRPGHWSNESKFKGFGSPTIVTNRTVIEGTLCRAFIEVTALQQTGHFVEWMAKPWNVGGKKELRLILDTRFRHEDKTLAMANARAISQNVRNEAKLSEDSATHRMSVVEAQDAIKQWGSKMREIQLSDEVKFAIRKRVYQLTGILIVDSKLGASRTLRDLLLVTGKEPKPMRLAMELHERGNLESLPNVTVYNHRVGIITKETKFGRWKRATWMTSARASSARAFVRASAPGKRHRGGQSSL</sequence>
<dbReference type="OrthoDB" id="6220758at2759"/>
<feature type="compositionally biased region" description="Low complexity" evidence="7">
    <location>
        <begin position="18"/>
        <end position="40"/>
    </location>
</feature>
<comment type="subcellular location">
    <subcellularLocation>
        <location evidence="1">Mitochondrion</location>
    </subcellularLocation>
</comment>
<comment type="caution">
    <text evidence="8">The sequence shown here is derived from an EMBL/GenBank/DDBJ whole genome shotgun (WGS) entry which is preliminary data.</text>
</comment>
<evidence type="ECO:0000256" key="2">
    <source>
        <dbReference type="ARBA" id="ARBA00008860"/>
    </source>
</evidence>
<keyword evidence="3 8" id="KW-0689">Ribosomal protein</keyword>
<evidence type="ECO:0000313" key="9">
    <source>
        <dbReference type="Proteomes" id="UP000562929"/>
    </source>
</evidence>
<protein>
    <recommendedName>
        <fullName evidence="6">Large ribosomal subunit protein mL50</fullName>
    </recommendedName>
</protein>
<keyword evidence="4" id="KW-0496">Mitochondrion</keyword>
<evidence type="ECO:0000256" key="6">
    <source>
        <dbReference type="ARBA" id="ARBA00035183"/>
    </source>
</evidence>
<reference evidence="8 9" key="1">
    <citation type="journal article" date="2020" name="G3 (Bethesda)">
        <title>Genetic Underpinnings of Host Manipulation by Ophiocordyceps as Revealed by Comparative Transcriptomics.</title>
        <authorList>
            <person name="Will I."/>
            <person name="Das B."/>
            <person name="Trinh T."/>
            <person name="Brachmann A."/>
            <person name="Ohm R.A."/>
            <person name="de Bekker C."/>
        </authorList>
    </citation>
    <scope>NUCLEOTIDE SEQUENCE [LARGE SCALE GENOMIC DNA]</scope>
    <source>
        <strain evidence="8 9">EC05</strain>
    </source>
</reference>
<evidence type="ECO:0000256" key="4">
    <source>
        <dbReference type="ARBA" id="ARBA00023128"/>
    </source>
</evidence>
<evidence type="ECO:0000313" key="8">
    <source>
        <dbReference type="EMBL" id="KAF4595493.1"/>
    </source>
</evidence>
<dbReference type="InterPro" id="IPR018305">
    <property type="entry name" value="Ribosomal_m50"/>
</dbReference>
<evidence type="ECO:0000256" key="5">
    <source>
        <dbReference type="ARBA" id="ARBA00023274"/>
    </source>
</evidence>
<keyword evidence="5" id="KW-0687">Ribonucleoprotein</keyword>
<accession>A0A8H4QDP9</accession>
<dbReference type="GO" id="GO:0005840">
    <property type="term" value="C:ribosome"/>
    <property type="evidence" value="ECO:0007669"/>
    <property type="project" value="UniProtKB-KW"/>
</dbReference>
<dbReference type="GO" id="GO:0005739">
    <property type="term" value="C:mitochondrion"/>
    <property type="evidence" value="ECO:0007669"/>
    <property type="project" value="UniProtKB-SubCell"/>
</dbReference>
<dbReference type="GO" id="GO:1990904">
    <property type="term" value="C:ribonucleoprotein complex"/>
    <property type="evidence" value="ECO:0007669"/>
    <property type="project" value="UniProtKB-KW"/>
</dbReference>
<gene>
    <name evidence="8" type="ORF">GQ602_001106</name>
</gene>
<name>A0A8H4QDP9_9HYPO</name>